<protein>
    <recommendedName>
        <fullName evidence="7">DUF1704 domain-containing protein</fullName>
    </recommendedName>
</protein>
<keyword evidence="4" id="KW-0482">Metalloprotease</keyword>
<accession>A0A1X2FH94</accession>
<keyword evidence="2" id="KW-0645">Protease</keyword>
<evidence type="ECO:0008006" key="7">
    <source>
        <dbReference type="Google" id="ProtNLM"/>
    </source>
</evidence>
<comment type="caution">
    <text evidence="5">The sequence shown here is derived from an EMBL/GenBank/DDBJ whole genome shotgun (WGS) entry which is preliminary data.</text>
</comment>
<evidence type="ECO:0000256" key="4">
    <source>
        <dbReference type="ARBA" id="ARBA00023049"/>
    </source>
</evidence>
<dbReference type="OrthoDB" id="9785840at2"/>
<gene>
    <name evidence="5" type="ORF">AWC31_15150</name>
</gene>
<dbReference type="InterPro" id="IPR012548">
    <property type="entry name" value="MATCAP"/>
</dbReference>
<dbReference type="AlphaFoldDB" id="A0A1X2FH94"/>
<evidence type="ECO:0000256" key="2">
    <source>
        <dbReference type="ARBA" id="ARBA00022670"/>
    </source>
</evidence>
<dbReference type="GO" id="GO:0080164">
    <property type="term" value="P:regulation of nitric oxide metabolic process"/>
    <property type="evidence" value="ECO:0007669"/>
    <property type="project" value="TreeGrafter"/>
</dbReference>
<comment type="cofactor">
    <cofactor evidence="1">
        <name>Zn(2+)</name>
        <dbReference type="ChEBI" id="CHEBI:29105"/>
    </cofactor>
</comment>
<dbReference type="PANTHER" id="PTHR31817:SF0">
    <property type="entry name" value="CHROMOSOME UNDETERMINED SCAFFOLD_67, WHOLE GENOME SHOTGUN SEQUENCE"/>
    <property type="match status" value="1"/>
</dbReference>
<evidence type="ECO:0000256" key="3">
    <source>
        <dbReference type="ARBA" id="ARBA00022801"/>
    </source>
</evidence>
<dbReference type="GO" id="GO:0008237">
    <property type="term" value="F:metallopeptidase activity"/>
    <property type="evidence" value="ECO:0007669"/>
    <property type="project" value="UniProtKB-KW"/>
</dbReference>
<sequence length="393" mass="43574">MGPASPLAQNALDVDARLTEIERELNLLLNVTPVNGAEAWRDFERSGFESVPTLQSRALEFDADLLMRGLYDIEIERVESQPLNSLFRDKRDEIARQITMLEDRGTTRFRYGALQLYGEPGESLCATARSLLDAIDPQPITSPSVTATAFAEAARTELESYRSGYPGFPVVVEIRDDAADLMVSFGRLYIPATAAFRKDRVEPLIQHEVGTHVLTYRNGEAQPLQLLAVGLPAYEETQEGLALLAEYVVGGLDPRRMRVLAARVLAASMMLAHTDFVTIFKHLTDHHGFAPRTAWSVTSRATYGGGSTKDIIYLRGIERVLRYFAEGRSIDPLLAGKLSLDHAPLVDELIQQGVLKPPWARPHWLCAPGSEERFERVRAGMTAADLIETDVIA</sequence>
<reference evidence="5 6" key="1">
    <citation type="submission" date="2016-01" db="EMBL/GenBank/DDBJ databases">
        <title>The new phylogeny of the genus Mycobacterium.</title>
        <authorList>
            <person name="Tarcisio F."/>
            <person name="Conor M."/>
            <person name="Antonella G."/>
            <person name="Elisabetta G."/>
            <person name="Giulia F.S."/>
            <person name="Sara T."/>
            <person name="Anna F."/>
            <person name="Clotilde B."/>
            <person name="Roberto B."/>
            <person name="Veronica D.S."/>
            <person name="Fabio R."/>
            <person name="Monica P."/>
            <person name="Olivier J."/>
            <person name="Enrico T."/>
            <person name="Nicola S."/>
        </authorList>
    </citation>
    <scope>NUCLEOTIDE SEQUENCE [LARGE SCALE GENOMIC DNA]</scope>
    <source>
        <strain evidence="5 6">ATCC 700010</strain>
    </source>
</reference>
<evidence type="ECO:0000256" key="1">
    <source>
        <dbReference type="ARBA" id="ARBA00001947"/>
    </source>
</evidence>
<dbReference type="Pfam" id="PF08014">
    <property type="entry name" value="MATCAP"/>
    <property type="match status" value="1"/>
</dbReference>
<dbReference type="PANTHER" id="PTHR31817">
    <property type="match status" value="1"/>
</dbReference>
<organism evidence="5 6">
    <name type="scientific">Mycolicibacterium wolinskyi</name>
    <dbReference type="NCBI Taxonomy" id="59750"/>
    <lineage>
        <taxon>Bacteria</taxon>
        <taxon>Bacillati</taxon>
        <taxon>Actinomycetota</taxon>
        <taxon>Actinomycetes</taxon>
        <taxon>Mycobacteriales</taxon>
        <taxon>Mycobacteriaceae</taxon>
        <taxon>Mycolicibacterium</taxon>
    </lineage>
</organism>
<name>A0A1X2FH94_9MYCO</name>
<dbReference type="RefSeq" id="WP_085142936.1">
    <property type="nucleotide sequence ID" value="NZ_JACKUA010000019.1"/>
</dbReference>
<dbReference type="SMART" id="SM01154">
    <property type="entry name" value="DUF1704"/>
    <property type="match status" value="1"/>
</dbReference>
<dbReference type="Proteomes" id="UP000193964">
    <property type="component" value="Unassembled WGS sequence"/>
</dbReference>
<proteinExistence type="predicted"/>
<keyword evidence="3" id="KW-0378">Hydrolase</keyword>
<evidence type="ECO:0000313" key="5">
    <source>
        <dbReference type="EMBL" id="ORX17767.1"/>
    </source>
</evidence>
<dbReference type="GO" id="GO:0006508">
    <property type="term" value="P:proteolysis"/>
    <property type="evidence" value="ECO:0007669"/>
    <property type="project" value="UniProtKB-KW"/>
</dbReference>
<evidence type="ECO:0000313" key="6">
    <source>
        <dbReference type="Proteomes" id="UP000193964"/>
    </source>
</evidence>
<dbReference type="EMBL" id="LQQA01000006">
    <property type="protein sequence ID" value="ORX17767.1"/>
    <property type="molecule type" value="Genomic_DNA"/>
</dbReference>